<name>A0A8H9LCD3_9DEIO</name>
<reference evidence="2" key="1">
    <citation type="journal article" date="2019" name="Int. J. Syst. Evol. Microbiol.">
        <title>The Global Catalogue of Microorganisms (GCM) 10K type strain sequencing project: providing services to taxonomists for standard genome sequencing and annotation.</title>
        <authorList>
            <consortium name="The Broad Institute Genomics Platform"/>
            <consortium name="The Broad Institute Genome Sequencing Center for Infectious Disease"/>
            <person name="Wu L."/>
            <person name="Ma J."/>
        </authorList>
    </citation>
    <scope>NUCLEOTIDE SEQUENCE [LARGE SCALE GENOMIC DNA]</scope>
    <source>
        <strain evidence="2">JCM 31047</strain>
    </source>
</reference>
<dbReference type="AlphaFoldDB" id="A0A8H9LCD3"/>
<dbReference type="Proteomes" id="UP000600547">
    <property type="component" value="Unassembled WGS sequence"/>
</dbReference>
<proteinExistence type="predicted"/>
<evidence type="ECO:0000313" key="1">
    <source>
        <dbReference type="EMBL" id="GGM51899.1"/>
    </source>
</evidence>
<gene>
    <name evidence="1" type="ORF">GCM10008956_29930</name>
</gene>
<organism evidence="1 2">
    <name type="scientific">Deinococcus arenae</name>
    <dbReference type="NCBI Taxonomy" id="1452751"/>
    <lineage>
        <taxon>Bacteria</taxon>
        <taxon>Thermotogati</taxon>
        <taxon>Deinococcota</taxon>
        <taxon>Deinococci</taxon>
        <taxon>Deinococcales</taxon>
        <taxon>Deinococcaceae</taxon>
        <taxon>Deinococcus</taxon>
    </lineage>
</organism>
<protein>
    <submittedName>
        <fullName evidence="1">Uncharacterized protein</fullName>
    </submittedName>
</protein>
<dbReference type="SUPFAM" id="SSF50978">
    <property type="entry name" value="WD40 repeat-like"/>
    <property type="match status" value="1"/>
</dbReference>
<evidence type="ECO:0000313" key="2">
    <source>
        <dbReference type="Proteomes" id="UP000600547"/>
    </source>
</evidence>
<dbReference type="RefSeq" id="WP_189062574.1">
    <property type="nucleotide sequence ID" value="NZ_BMQG01000011.1"/>
</dbReference>
<keyword evidence="2" id="KW-1185">Reference proteome</keyword>
<comment type="caution">
    <text evidence="1">The sequence shown here is derived from an EMBL/GenBank/DDBJ whole genome shotgun (WGS) entry which is preliminary data.</text>
</comment>
<dbReference type="EMBL" id="BMQG01000011">
    <property type="protein sequence ID" value="GGM51899.1"/>
    <property type="molecule type" value="Genomic_DNA"/>
</dbReference>
<sequence>MKISVKLRITRYNLGKSKFILILFFLISLFINSKSTAIEPILLNLTVNTLGGANSLATGSFSRGNSYFMAYGNDLIRVSYEDARVIGVDLENVCTKLIEKFSYYNAYRKAILCNDENVVKIYDQTNSIISLNTAGHPKSLAYSPEGKLLAVALKGELKFFETNDYSISYQIKLDGDLIAWIDNSRILIKEETDIVLFDFSKKRTISRIVINSQVNDISPTFKDKYIAVSTNNGIVIVQYDIDSMWIINKIGFSRAVSGAIIVSNQAILGVDNEGIEIYTWLGENFGRLPLSSQIGGPIRMLYTQNVISIGNTFFGLVNYSTFEQYLEKTYAQHFLGTVRTDLLNNICVTYQLSTTDCEIARSIISSEQSYDNSLVGDWLSGKITSDFFIKHLTNR</sequence>
<dbReference type="InterPro" id="IPR036322">
    <property type="entry name" value="WD40_repeat_dom_sf"/>
</dbReference>
<accession>A0A8H9LCD3</accession>